<evidence type="ECO:0000313" key="13">
    <source>
        <dbReference type="Proteomes" id="UP000194267"/>
    </source>
</evidence>
<dbReference type="PANTHER" id="PTHR13914">
    <property type="entry name" value="PROLINE OXIDASE"/>
    <property type="match status" value="1"/>
</dbReference>
<dbReference type="EC" id="1.5.5.2" evidence="2"/>
<keyword evidence="5 10" id="KW-0274">FAD</keyword>
<comment type="pathway">
    <text evidence="1">Amino-acid degradation; L-proline degradation into L-glutamate; L-glutamate from L-proline: step 1/2.</text>
</comment>
<organism evidence="12 13">
    <name type="scientific">Symbiobacterium thermophilum</name>
    <dbReference type="NCBI Taxonomy" id="2734"/>
    <lineage>
        <taxon>Bacteria</taxon>
        <taxon>Bacillati</taxon>
        <taxon>Bacillota</taxon>
        <taxon>Clostridia</taxon>
        <taxon>Eubacteriales</taxon>
        <taxon>Symbiobacteriaceae</taxon>
        <taxon>Symbiobacterium</taxon>
    </lineage>
</organism>
<dbReference type="SUPFAM" id="SSF51730">
    <property type="entry name" value="FAD-linked oxidoreductase"/>
    <property type="match status" value="1"/>
</dbReference>
<comment type="caution">
    <text evidence="12">The sequence shown here is derived from an EMBL/GenBank/DDBJ whole genome shotgun (WGS) entry which is preliminary data.</text>
</comment>
<accession>A0A1Y2T4X4</accession>
<feature type="binding site" evidence="9">
    <location>
        <position position="287"/>
    </location>
    <ligand>
        <name>substrate</name>
    </ligand>
</feature>
<evidence type="ECO:0000259" key="11">
    <source>
        <dbReference type="Pfam" id="PF01619"/>
    </source>
</evidence>
<gene>
    <name evidence="12" type="ORF">A6D92_05810</name>
</gene>
<evidence type="ECO:0000256" key="8">
    <source>
        <dbReference type="ARBA" id="ARBA00048779"/>
    </source>
</evidence>
<dbReference type="InterPro" id="IPR015659">
    <property type="entry name" value="Proline_oxidase"/>
</dbReference>
<keyword evidence="6" id="KW-0560">Oxidoreductase</keyword>
<keyword evidence="3" id="KW-0285">Flavoprotein</keyword>
<dbReference type="UniPathway" id="UPA00261">
    <property type="reaction ID" value="UER00373"/>
</dbReference>
<dbReference type="GO" id="GO:0010133">
    <property type="term" value="P:L-proline catabolic process to L-glutamate"/>
    <property type="evidence" value="ECO:0007669"/>
    <property type="project" value="UniProtKB-UniPathway"/>
</dbReference>
<feature type="binding site" evidence="10">
    <location>
        <begin position="224"/>
        <end position="225"/>
    </location>
    <ligand>
        <name>FAD</name>
        <dbReference type="ChEBI" id="CHEBI:57692"/>
    </ligand>
</feature>
<evidence type="ECO:0000313" key="12">
    <source>
        <dbReference type="EMBL" id="OTA41542.1"/>
    </source>
</evidence>
<dbReference type="Pfam" id="PF01619">
    <property type="entry name" value="Pro_dh"/>
    <property type="match status" value="1"/>
</dbReference>
<comment type="catalytic activity">
    <reaction evidence="8">
        <text>L-proline + a quinone = (S)-1-pyrroline-5-carboxylate + a quinol + H(+)</text>
        <dbReference type="Rhea" id="RHEA:23784"/>
        <dbReference type="ChEBI" id="CHEBI:15378"/>
        <dbReference type="ChEBI" id="CHEBI:17388"/>
        <dbReference type="ChEBI" id="CHEBI:24646"/>
        <dbReference type="ChEBI" id="CHEBI:60039"/>
        <dbReference type="ChEBI" id="CHEBI:132124"/>
        <dbReference type="EC" id="1.5.5.2"/>
    </reaction>
</comment>
<sequence length="305" mass="33910">MSSLARKAILSLAGNRFVTRVMTRHGLKIGAGRFVAGVTLQDAVAVTRRLNDEGLAVTLDLLGEGVTDRDGARAMAEGCAGILEAIGREKLDANLSVKLTQLGLAIDPEVAMENMVYLQDIARQAGIFIRVDMESSDVTDVTLDIVRRLYARERNVGTVIQAYLYRSPQDLAELAKLGMNVRLVKGAYLEPPSVAYPKKSDVDAAFKRLIAQHLSAGCYTAVATHDDAIIAFTESFVREKGIPHSQFEFQMLYGIRPERQRELARAGYRTRIYVPFGADWYPYFIRRLAERPANVWFVLANLMKP</sequence>
<keyword evidence="7" id="KW-0642">Proline metabolism</keyword>
<dbReference type="GO" id="GO:0000166">
    <property type="term" value="F:nucleotide binding"/>
    <property type="evidence" value="ECO:0007669"/>
    <property type="project" value="UniProtKB-KW"/>
</dbReference>
<dbReference type="PANTHER" id="PTHR13914:SF0">
    <property type="entry name" value="PROLINE DEHYDROGENASE 1, MITOCHONDRIAL"/>
    <property type="match status" value="1"/>
</dbReference>
<comment type="cofactor">
    <cofactor evidence="10">
        <name>FAD</name>
        <dbReference type="ChEBI" id="CHEBI:57692"/>
    </cofactor>
    <text evidence="10">Binds 1 FAD per subunit.</text>
</comment>
<dbReference type="EMBL" id="LWLV01000387">
    <property type="protein sequence ID" value="OTA41542.1"/>
    <property type="molecule type" value="Genomic_DNA"/>
</dbReference>
<evidence type="ECO:0000256" key="1">
    <source>
        <dbReference type="ARBA" id="ARBA00004739"/>
    </source>
</evidence>
<dbReference type="PIRSF" id="PIRSF000196">
    <property type="entry name" value="Pro_dehydrog"/>
    <property type="match status" value="1"/>
</dbReference>
<dbReference type="Gene3D" id="3.20.20.220">
    <property type="match status" value="1"/>
</dbReference>
<protein>
    <recommendedName>
        <fullName evidence="2">proline dehydrogenase</fullName>
        <ecNumber evidence="2">1.5.5.2</ecNumber>
    </recommendedName>
</protein>
<evidence type="ECO:0000256" key="3">
    <source>
        <dbReference type="ARBA" id="ARBA00022630"/>
    </source>
</evidence>
<keyword evidence="4 10" id="KW-0547">Nucleotide-binding</keyword>
<evidence type="ECO:0000256" key="4">
    <source>
        <dbReference type="ARBA" id="ARBA00022741"/>
    </source>
</evidence>
<feature type="binding site" evidence="9">
    <location>
        <position position="286"/>
    </location>
    <ligand>
        <name>substrate</name>
    </ligand>
</feature>
<dbReference type="InterPro" id="IPR008219">
    <property type="entry name" value="PRODH_bac_arc"/>
</dbReference>
<feature type="binding site" evidence="9">
    <location>
        <position position="98"/>
    </location>
    <ligand>
        <name>substrate</name>
    </ligand>
</feature>
<evidence type="ECO:0000256" key="7">
    <source>
        <dbReference type="ARBA" id="ARBA00023062"/>
    </source>
</evidence>
<dbReference type="InterPro" id="IPR029041">
    <property type="entry name" value="FAD-linked_oxidoreductase-like"/>
</dbReference>
<evidence type="ECO:0000256" key="2">
    <source>
        <dbReference type="ARBA" id="ARBA00012695"/>
    </source>
</evidence>
<dbReference type="GO" id="GO:0004657">
    <property type="term" value="F:proline dehydrogenase activity"/>
    <property type="evidence" value="ECO:0007669"/>
    <property type="project" value="UniProtKB-EC"/>
</dbReference>
<proteinExistence type="predicted"/>
<name>A0A1Y2T4X4_SYMTR</name>
<feature type="binding site" evidence="10">
    <location>
        <position position="133"/>
    </location>
    <ligand>
        <name>FAD</name>
        <dbReference type="ChEBI" id="CHEBI:57692"/>
    </ligand>
</feature>
<evidence type="ECO:0000256" key="9">
    <source>
        <dbReference type="PIRSR" id="PIRSR000196-1"/>
    </source>
</evidence>
<dbReference type="InterPro" id="IPR002872">
    <property type="entry name" value="Proline_DH_dom"/>
</dbReference>
<feature type="binding site" evidence="10">
    <location>
        <begin position="185"/>
        <end position="187"/>
    </location>
    <ligand>
        <name>FAD</name>
        <dbReference type="ChEBI" id="CHEBI:57692"/>
    </ligand>
</feature>
<evidence type="ECO:0000256" key="5">
    <source>
        <dbReference type="ARBA" id="ARBA00022827"/>
    </source>
</evidence>
<evidence type="ECO:0000256" key="6">
    <source>
        <dbReference type="ARBA" id="ARBA00023002"/>
    </source>
</evidence>
<feature type="binding site" evidence="10">
    <location>
        <position position="161"/>
    </location>
    <ligand>
        <name>FAD</name>
        <dbReference type="ChEBI" id="CHEBI:57692"/>
    </ligand>
</feature>
<feature type="domain" description="Proline dehydrogenase" evidence="11">
    <location>
        <begin position="46"/>
        <end position="298"/>
    </location>
</feature>
<dbReference type="Proteomes" id="UP000194267">
    <property type="component" value="Unassembled WGS sequence"/>
</dbReference>
<evidence type="ECO:0000256" key="10">
    <source>
        <dbReference type="PIRSR" id="PIRSR000196-2"/>
    </source>
</evidence>
<reference evidence="13" key="1">
    <citation type="submission" date="2016-04" db="EMBL/GenBank/DDBJ databases">
        <authorList>
            <person name="Antunes L.P."/>
            <person name="Martins L.F."/>
            <person name="Pereira R.V."/>
            <person name="Thomas A.M."/>
            <person name="Barbosa D."/>
            <person name="Nascimento L."/>
            <person name="Silva G.M."/>
            <person name="Condomitti G.W."/>
            <person name="Digiampietri L.A."/>
            <person name="Lombardi K.C."/>
            <person name="Ramos P.L."/>
            <person name="Quaggio R.B."/>
            <person name="Oliveira J.C."/>
            <person name="Pascon R.C."/>
            <person name="Cruz J.B."/>
            <person name="Silva A.M."/>
            <person name="Setubal J.C."/>
        </authorList>
    </citation>
    <scope>NUCLEOTIDE SEQUENCE [LARGE SCALE GENOMIC DNA]</scope>
</reference>
<feature type="binding site" evidence="10">
    <location>
        <position position="199"/>
    </location>
    <ligand>
        <name>FAD</name>
        <dbReference type="ChEBI" id="CHEBI:57692"/>
    </ligand>
</feature>
<dbReference type="AlphaFoldDB" id="A0A1Y2T4X4"/>